<feature type="transmembrane region" description="Helical" evidence="5">
    <location>
        <begin position="81"/>
        <end position="98"/>
    </location>
</feature>
<dbReference type="NCBIfam" id="TIGR00367">
    <property type="entry name" value="calcium/sodium antiporter"/>
    <property type="match status" value="1"/>
</dbReference>
<dbReference type="PANTHER" id="PTHR10846">
    <property type="entry name" value="SODIUM/POTASSIUM/CALCIUM EXCHANGER"/>
    <property type="match status" value="1"/>
</dbReference>
<dbReference type="Gene3D" id="1.20.1420.30">
    <property type="entry name" value="NCX, central ion-binding region"/>
    <property type="match status" value="1"/>
</dbReference>
<dbReference type="InterPro" id="IPR004837">
    <property type="entry name" value="NaCa_Exmemb"/>
</dbReference>
<dbReference type="Pfam" id="PF01699">
    <property type="entry name" value="Na_Ca_ex"/>
    <property type="match status" value="2"/>
</dbReference>
<dbReference type="GO" id="GO:0005262">
    <property type="term" value="F:calcium channel activity"/>
    <property type="evidence" value="ECO:0007669"/>
    <property type="project" value="TreeGrafter"/>
</dbReference>
<protein>
    <submittedName>
        <fullName evidence="7">Calcium:proton antiporter</fullName>
    </submittedName>
</protein>
<evidence type="ECO:0000256" key="3">
    <source>
        <dbReference type="ARBA" id="ARBA00022989"/>
    </source>
</evidence>
<keyword evidence="2 5" id="KW-0812">Transmembrane</keyword>
<dbReference type="AlphaFoldDB" id="A0A0R2UAR5"/>
<evidence type="ECO:0000256" key="2">
    <source>
        <dbReference type="ARBA" id="ARBA00022692"/>
    </source>
</evidence>
<sequence length="330" mass="34392">MSTLYLPIIALLAGVLGLVWGADKFVTGSVGVARNFGISSMIIGLTVVSIGTSAPEIIVSINAALNNAGGLAVGNALGSNLANIGLVLGITALVAPLPVQTHLLKEEGPVLLLITLLAGLCLYDGQLNRGESIALGLLVIPLIAILVKYKKNHPNPEAAEDTIAATGFSMKTSGLWLLLGLIILLLSAEITVWGATSIARFFGISDLIVGLTIVAIGTSLPELAASVVSATKGHHDIAVGNIFGSNLFNLLLVMTTAGAIAPMALPNEVFSRDYLSLLVMTVLMIGLVGLTIRKHRHIGSVAYLSRFVGFVLLTSYGLYYVLLWSSLTIS</sequence>
<name>A0A0R2UAR5_9GAMM</name>
<keyword evidence="4 5" id="KW-0472">Membrane</keyword>
<dbReference type="InterPro" id="IPR004481">
    <property type="entry name" value="K/Na/Ca-exchanger"/>
</dbReference>
<dbReference type="EMBL" id="LICA01000131">
    <property type="protein sequence ID" value="KRO94850.1"/>
    <property type="molecule type" value="Genomic_DNA"/>
</dbReference>
<proteinExistence type="predicted"/>
<feature type="domain" description="Sodium/calcium exchanger membrane region" evidence="6">
    <location>
        <begin position="8"/>
        <end position="138"/>
    </location>
</feature>
<feature type="transmembrane region" description="Helical" evidence="5">
    <location>
        <begin position="274"/>
        <end position="292"/>
    </location>
</feature>
<dbReference type="GO" id="GO:0005886">
    <property type="term" value="C:plasma membrane"/>
    <property type="evidence" value="ECO:0007669"/>
    <property type="project" value="TreeGrafter"/>
</dbReference>
<dbReference type="GO" id="GO:0008273">
    <property type="term" value="F:calcium, potassium:sodium antiporter activity"/>
    <property type="evidence" value="ECO:0007669"/>
    <property type="project" value="TreeGrafter"/>
</dbReference>
<evidence type="ECO:0000256" key="4">
    <source>
        <dbReference type="ARBA" id="ARBA00023136"/>
    </source>
</evidence>
<organism evidence="7 8">
    <name type="scientific">SAR92 bacterium BACL26 MAG-121220-bin70</name>
    <dbReference type="NCBI Taxonomy" id="1655626"/>
    <lineage>
        <taxon>Bacteria</taxon>
        <taxon>Pseudomonadati</taxon>
        <taxon>Pseudomonadota</taxon>
        <taxon>Gammaproteobacteria</taxon>
        <taxon>Cellvibrionales</taxon>
        <taxon>Porticoccaceae</taxon>
        <taxon>SAR92 clade</taxon>
    </lineage>
</organism>
<accession>A0A0R2UAR5</accession>
<evidence type="ECO:0000313" key="7">
    <source>
        <dbReference type="EMBL" id="KRO94850.1"/>
    </source>
</evidence>
<feature type="transmembrane region" description="Helical" evidence="5">
    <location>
        <begin position="175"/>
        <end position="195"/>
    </location>
</feature>
<evidence type="ECO:0000259" key="6">
    <source>
        <dbReference type="Pfam" id="PF01699"/>
    </source>
</evidence>
<feature type="transmembrane region" description="Helical" evidence="5">
    <location>
        <begin position="207"/>
        <end position="230"/>
    </location>
</feature>
<evidence type="ECO:0000313" key="8">
    <source>
        <dbReference type="Proteomes" id="UP000051213"/>
    </source>
</evidence>
<feature type="transmembrane region" description="Helical" evidence="5">
    <location>
        <begin position="242"/>
        <end position="262"/>
    </location>
</feature>
<feature type="transmembrane region" description="Helical" evidence="5">
    <location>
        <begin position="304"/>
        <end position="322"/>
    </location>
</feature>
<dbReference type="Proteomes" id="UP000051213">
    <property type="component" value="Unassembled WGS sequence"/>
</dbReference>
<dbReference type="GO" id="GO:0006874">
    <property type="term" value="P:intracellular calcium ion homeostasis"/>
    <property type="evidence" value="ECO:0007669"/>
    <property type="project" value="TreeGrafter"/>
</dbReference>
<gene>
    <name evidence="7" type="ORF">ABS24_05185</name>
</gene>
<comment type="caution">
    <text evidence="7">The sequence shown here is derived from an EMBL/GenBank/DDBJ whole genome shotgun (WGS) entry which is preliminary data.</text>
</comment>
<keyword evidence="3 5" id="KW-1133">Transmembrane helix</keyword>
<feature type="transmembrane region" description="Helical" evidence="5">
    <location>
        <begin position="132"/>
        <end position="149"/>
    </location>
</feature>
<dbReference type="PANTHER" id="PTHR10846:SF8">
    <property type="entry name" value="INNER MEMBRANE PROTEIN YRBG"/>
    <property type="match status" value="1"/>
</dbReference>
<feature type="domain" description="Sodium/calcium exchanger membrane region" evidence="6">
    <location>
        <begin position="175"/>
        <end position="324"/>
    </location>
</feature>
<reference evidence="7 8" key="1">
    <citation type="submission" date="2015-10" db="EMBL/GenBank/DDBJ databases">
        <title>Metagenome-Assembled Genomes uncover a global brackish microbiome.</title>
        <authorList>
            <person name="Hugerth L.W."/>
            <person name="Larsson J."/>
            <person name="Alneberg J."/>
            <person name="Lindh M.V."/>
            <person name="Legrand C."/>
            <person name="Pinhassi J."/>
            <person name="Andersson A.F."/>
        </authorList>
    </citation>
    <scope>NUCLEOTIDE SEQUENCE [LARGE SCALE GENOMIC DNA]</scope>
    <source>
        <strain evidence="7">BACL26 MAG-121220-bin70</strain>
    </source>
</reference>
<comment type="subcellular location">
    <subcellularLocation>
        <location evidence="1">Membrane</location>
        <topology evidence="1">Multi-pass membrane protein</topology>
    </subcellularLocation>
</comment>
<dbReference type="InterPro" id="IPR044880">
    <property type="entry name" value="NCX_ion-bd_dom_sf"/>
</dbReference>
<evidence type="ECO:0000256" key="5">
    <source>
        <dbReference type="SAM" id="Phobius"/>
    </source>
</evidence>
<evidence type="ECO:0000256" key="1">
    <source>
        <dbReference type="ARBA" id="ARBA00004141"/>
    </source>
</evidence>